<organism evidence="12 13">
    <name type="scientific">Achlya hypogyna</name>
    <name type="common">Oomycete</name>
    <name type="synonym">Protoachlya hypogyna</name>
    <dbReference type="NCBI Taxonomy" id="1202772"/>
    <lineage>
        <taxon>Eukaryota</taxon>
        <taxon>Sar</taxon>
        <taxon>Stramenopiles</taxon>
        <taxon>Oomycota</taxon>
        <taxon>Saprolegniomycetes</taxon>
        <taxon>Saprolegniales</taxon>
        <taxon>Achlyaceae</taxon>
        <taxon>Achlya</taxon>
    </lineage>
</organism>
<keyword evidence="9 11" id="KW-0472">Membrane</keyword>
<comment type="caution">
    <text evidence="12">The sequence shown here is derived from an EMBL/GenBank/DDBJ whole genome shotgun (WGS) entry which is preliminary data.</text>
</comment>
<evidence type="ECO:0000256" key="2">
    <source>
        <dbReference type="ARBA" id="ARBA00022527"/>
    </source>
</evidence>
<protein>
    <recommendedName>
        <fullName evidence="14">Protein kinase domain-containing protein</fullName>
    </recommendedName>
</protein>
<evidence type="ECO:0000256" key="10">
    <source>
        <dbReference type="ARBA" id="ARBA00023170"/>
    </source>
</evidence>
<accession>A0A1V9YM29</accession>
<evidence type="ECO:0000256" key="4">
    <source>
        <dbReference type="ARBA" id="ARBA00022692"/>
    </source>
</evidence>
<evidence type="ECO:0000256" key="6">
    <source>
        <dbReference type="ARBA" id="ARBA00022777"/>
    </source>
</evidence>
<dbReference type="STRING" id="1202772.A0A1V9YM29"/>
<keyword evidence="7" id="KW-0067">ATP-binding</keyword>
<evidence type="ECO:0000313" key="13">
    <source>
        <dbReference type="Proteomes" id="UP000243579"/>
    </source>
</evidence>
<evidence type="ECO:0000256" key="8">
    <source>
        <dbReference type="ARBA" id="ARBA00022989"/>
    </source>
</evidence>
<dbReference type="GO" id="GO:0005524">
    <property type="term" value="F:ATP binding"/>
    <property type="evidence" value="ECO:0007669"/>
    <property type="project" value="UniProtKB-KW"/>
</dbReference>
<evidence type="ECO:0000313" key="12">
    <source>
        <dbReference type="EMBL" id="OQR86773.1"/>
    </source>
</evidence>
<dbReference type="InterPro" id="IPR011009">
    <property type="entry name" value="Kinase-like_dom_sf"/>
</dbReference>
<evidence type="ECO:0000256" key="7">
    <source>
        <dbReference type="ARBA" id="ARBA00022840"/>
    </source>
</evidence>
<keyword evidence="4 11" id="KW-0812">Transmembrane</keyword>
<sequence>MPSTAAPTKAETSSTTAIFVIVGLVVVVIIVAIALCLRKRGKEPVSEELAFTRSSFTRESPGALYSSASHVYVASAGYFGSGTDGSSATAQSEGSLDMCNLESHRLPATDITLVKTLAQGAYGQVWLGHCHGDVIAVKKLLQHKQDKHALQKFIYEIALMA</sequence>
<evidence type="ECO:0000256" key="5">
    <source>
        <dbReference type="ARBA" id="ARBA00022741"/>
    </source>
</evidence>
<dbReference type="GO" id="GO:0005886">
    <property type="term" value="C:plasma membrane"/>
    <property type="evidence" value="ECO:0007669"/>
    <property type="project" value="TreeGrafter"/>
</dbReference>
<keyword evidence="6" id="KW-0418">Kinase</keyword>
<keyword evidence="3" id="KW-0808">Transferase</keyword>
<feature type="transmembrane region" description="Helical" evidence="11">
    <location>
        <begin position="17"/>
        <end position="37"/>
    </location>
</feature>
<keyword evidence="10" id="KW-0675">Receptor</keyword>
<feature type="non-terminal residue" evidence="12">
    <location>
        <position position="161"/>
    </location>
</feature>
<dbReference type="AlphaFoldDB" id="A0A1V9YM29"/>
<evidence type="ECO:0000256" key="11">
    <source>
        <dbReference type="SAM" id="Phobius"/>
    </source>
</evidence>
<evidence type="ECO:0000256" key="9">
    <source>
        <dbReference type="ARBA" id="ARBA00023136"/>
    </source>
</evidence>
<dbReference type="OrthoDB" id="3256376at2759"/>
<dbReference type="PANTHER" id="PTHR23255:SF72">
    <property type="entry name" value="RECEPTOR PROTEIN SERINE_THREONINE KINASE"/>
    <property type="match status" value="1"/>
</dbReference>
<keyword evidence="8 11" id="KW-1133">Transmembrane helix</keyword>
<proteinExistence type="predicted"/>
<keyword evidence="13" id="KW-1185">Reference proteome</keyword>
<keyword evidence="2" id="KW-0723">Serine/threonine-protein kinase</keyword>
<evidence type="ECO:0000256" key="1">
    <source>
        <dbReference type="ARBA" id="ARBA00004479"/>
    </source>
</evidence>
<reference evidence="12 13" key="1">
    <citation type="journal article" date="2014" name="Genome Biol. Evol.">
        <title>The secreted proteins of Achlya hypogyna and Thraustotheca clavata identify the ancestral oomycete secretome and reveal gene acquisitions by horizontal gene transfer.</title>
        <authorList>
            <person name="Misner I."/>
            <person name="Blouin N."/>
            <person name="Leonard G."/>
            <person name="Richards T.A."/>
            <person name="Lane C.E."/>
        </authorList>
    </citation>
    <scope>NUCLEOTIDE SEQUENCE [LARGE SCALE GENOMIC DNA]</scope>
    <source>
        <strain evidence="12 13">ATCC 48635</strain>
    </source>
</reference>
<evidence type="ECO:0008006" key="14">
    <source>
        <dbReference type="Google" id="ProtNLM"/>
    </source>
</evidence>
<dbReference type="GO" id="GO:0004675">
    <property type="term" value="F:transmembrane receptor protein serine/threonine kinase activity"/>
    <property type="evidence" value="ECO:0007669"/>
    <property type="project" value="InterPro"/>
</dbReference>
<dbReference type="PANTHER" id="PTHR23255">
    <property type="entry name" value="TRANSFORMING GROWTH FACTOR-BETA RECEPTOR TYPE I AND II"/>
    <property type="match status" value="1"/>
</dbReference>
<comment type="subcellular location">
    <subcellularLocation>
        <location evidence="1">Membrane</location>
        <topology evidence="1">Single-pass type I membrane protein</topology>
    </subcellularLocation>
</comment>
<keyword evidence="5" id="KW-0547">Nucleotide-binding</keyword>
<dbReference type="Proteomes" id="UP000243579">
    <property type="component" value="Unassembled WGS sequence"/>
</dbReference>
<gene>
    <name evidence="12" type="ORF">ACHHYP_09932</name>
</gene>
<dbReference type="SUPFAM" id="SSF56112">
    <property type="entry name" value="Protein kinase-like (PK-like)"/>
    <property type="match status" value="1"/>
</dbReference>
<dbReference type="EMBL" id="JNBR01001483">
    <property type="protein sequence ID" value="OQR86773.1"/>
    <property type="molecule type" value="Genomic_DNA"/>
</dbReference>
<name>A0A1V9YM29_ACHHY</name>
<evidence type="ECO:0000256" key="3">
    <source>
        <dbReference type="ARBA" id="ARBA00022679"/>
    </source>
</evidence>
<dbReference type="InterPro" id="IPR000333">
    <property type="entry name" value="TGFB_receptor"/>
</dbReference>
<dbReference type="Gene3D" id="3.30.200.20">
    <property type="entry name" value="Phosphorylase Kinase, domain 1"/>
    <property type="match status" value="1"/>
</dbReference>